<feature type="domain" description="DAHP synthetase I/KDSA" evidence="10">
    <location>
        <begin position="10"/>
        <end position="275"/>
    </location>
</feature>
<dbReference type="Gene3D" id="3.20.20.70">
    <property type="entry name" value="Aldolase class I"/>
    <property type="match status" value="1"/>
</dbReference>
<comment type="catalytic activity">
    <reaction evidence="9">
        <text>D-arabinose 5-phosphate + phosphoenolpyruvate + H2O = 3-deoxy-alpha-D-manno-2-octulosonate-8-phosphate + phosphate</text>
        <dbReference type="Rhea" id="RHEA:14053"/>
        <dbReference type="ChEBI" id="CHEBI:15377"/>
        <dbReference type="ChEBI" id="CHEBI:43474"/>
        <dbReference type="ChEBI" id="CHEBI:57693"/>
        <dbReference type="ChEBI" id="CHEBI:58702"/>
        <dbReference type="ChEBI" id="CHEBI:85985"/>
        <dbReference type="EC" id="2.5.1.55"/>
    </reaction>
</comment>
<dbReference type="InterPro" id="IPR013785">
    <property type="entry name" value="Aldolase_TIM"/>
</dbReference>
<dbReference type="NCBIfam" id="NF003543">
    <property type="entry name" value="PRK05198.1"/>
    <property type="match status" value="1"/>
</dbReference>
<evidence type="ECO:0000256" key="1">
    <source>
        <dbReference type="ARBA" id="ARBA00004496"/>
    </source>
</evidence>
<evidence type="ECO:0000313" key="11">
    <source>
        <dbReference type="EMBL" id="URJ33020.1"/>
    </source>
</evidence>
<dbReference type="InterPro" id="IPR006218">
    <property type="entry name" value="DAHP1/KDSA"/>
</dbReference>
<dbReference type="NCBIfam" id="NF009109">
    <property type="entry name" value="PRK12457.1"/>
    <property type="match status" value="1"/>
</dbReference>
<dbReference type="PANTHER" id="PTHR21057">
    <property type="entry name" value="PHOSPHO-2-DEHYDRO-3-DEOXYHEPTONATE ALDOLASE"/>
    <property type="match status" value="1"/>
</dbReference>
<sequence length="277" mass="30776">MQQLTVDIIDIKVSNNLPLVLFGGMNVLESRDIVMKVCEHYVNVTQKLNIPHVFKASFDKANRSSIDSYRGPGLEKGLRLLQELKKIFGVKLMTDIHEINQVNAASEIVDVLQIPAFLARQTDLITSVAKTGIAINIKKPQYMSPTQIVHIVNKCRSFKNNKIILCERGTLFGYDNLIVDMLGFNIMNHISKGCPIIVDVTHALQTRDPLSPTSGGRNMQIYDLARASTAVGIAGLFLEAHPNPNNSKCDGPSALPLNKLEHFLKQMKAIDELIKSF</sequence>
<evidence type="ECO:0000313" key="12">
    <source>
        <dbReference type="Proteomes" id="UP001056622"/>
    </source>
</evidence>
<keyword evidence="8" id="KW-0448">Lipopolysaccharide biosynthesis</keyword>
<comment type="subcellular location">
    <subcellularLocation>
        <location evidence="1">Cytoplasm</location>
    </subcellularLocation>
</comment>
<evidence type="ECO:0000256" key="4">
    <source>
        <dbReference type="ARBA" id="ARBA00010499"/>
    </source>
</evidence>
<comment type="pathway">
    <text evidence="2">Bacterial outer membrane biogenesis; lipopolysaccharide biosynthesis.</text>
</comment>
<evidence type="ECO:0000256" key="8">
    <source>
        <dbReference type="ARBA" id="ARBA00022985"/>
    </source>
</evidence>
<dbReference type="SUPFAM" id="SSF51569">
    <property type="entry name" value="Aldolase"/>
    <property type="match status" value="1"/>
</dbReference>
<organism evidence="11 12">
    <name type="scientific">Candidatus Blochmannia vicinus</name>
    <name type="common">nom. nud.</name>
    <dbReference type="NCBI Taxonomy" id="251540"/>
    <lineage>
        <taxon>Bacteria</taxon>
        <taxon>Pseudomonadati</taxon>
        <taxon>Pseudomonadota</taxon>
        <taxon>Gammaproteobacteria</taxon>
        <taxon>Enterobacterales</taxon>
        <taxon>Enterobacteriaceae</taxon>
        <taxon>ant endosymbionts</taxon>
        <taxon>Candidatus Blochmanniella</taxon>
    </lineage>
</organism>
<evidence type="ECO:0000259" key="10">
    <source>
        <dbReference type="Pfam" id="PF00793"/>
    </source>
</evidence>
<keyword evidence="7 11" id="KW-0808">Transferase</keyword>
<reference evidence="11" key="1">
    <citation type="submission" date="2022-05" db="EMBL/GenBank/DDBJ databases">
        <title>Impact of host demography and evolutionary history on endosymbiont molecular evolution: a test in carpenter ants (Genus Camponotus) and their Blochmannia endosymbionts.</title>
        <authorList>
            <person name="Manthey J.D."/>
            <person name="Giron J.C."/>
            <person name="Hruska J.P."/>
        </authorList>
    </citation>
    <scope>NUCLEOTIDE SEQUENCE</scope>
    <source>
        <strain evidence="11">C-005</strain>
    </source>
</reference>
<evidence type="ECO:0000256" key="2">
    <source>
        <dbReference type="ARBA" id="ARBA00004756"/>
    </source>
</evidence>
<dbReference type="EC" id="2.5.1.55" evidence="5"/>
<evidence type="ECO:0000256" key="7">
    <source>
        <dbReference type="ARBA" id="ARBA00022679"/>
    </source>
</evidence>
<evidence type="ECO:0000256" key="3">
    <source>
        <dbReference type="ARBA" id="ARBA00004845"/>
    </source>
</evidence>
<evidence type="ECO:0000256" key="9">
    <source>
        <dbReference type="ARBA" id="ARBA00049112"/>
    </source>
</evidence>
<name>A0ABY4SUX6_9ENTR</name>
<evidence type="ECO:0000256" key="5">
    <source>
        <dbReference type="ARBA" id="ARBA00012693"/>
    </source>
</evidence>
<dbReference type="GO" id="GO:0008676">
    <property type="term" value="F:3-deoxy-8-phosphooctulonate synthase activity"/>
    <property type="evidence" value="ECO:0007669"/>
    <property type="project" value="UniProtKB-EC"/>
</dbReference>
<dbReference type="RefSeq" id="WP_250257202.1">
    <property type="nucleotide sequence ID" value="NZ_CP097763.1"/>
</dbReference>
<keyword evidence="6" id="KW-0963">Cytoplasm</keyword>
<proteinExistence type="inferred from homology"/>
<dbReference type="InterPro" id="IPR006269">
    <property type="entry name" value="KDO8P_synthase"/>
</dbReference>
<dbReference type="EMBL" id="CP097763">
    <property type="protein sequence ID" value="URJ33020.1"/>
    <property type="molecule type" value="Genomic_DNA"/>
</dbReference>
<dbReference type="Pfam" id="PF00793">
    <property type="entry name" value="DAHP_synth_1"/>
    <property type="match status" value="1"/>
</dbReference>
<dbReference type="NCBIfam" id="TIGR01362">
    <property type="entry name" value="KDO8P_synth"/>
    <property type="match status" value="1"/>
</dbReference>
<accession>A0ABY4SUX6</accession>
<comment type="similarity">
    <text evidence="4">Belongs to the KdsA family.</text>
</comment>
<gene>
    <name evidence="11" type="primary">kdsA</name>
    <name evidence="11" type="ORF">M9408_00080</name>
</gene>
<dbReference type="Proteomes" id="UP001056622">
    <property type="component" value="Chromosome"/>
</dbReference>
<evidence type="ECO:0000256" key="6">
    <source>
        <dbReference type="ARBA" id="ARBA00022490"/>
    </source>
</evidence>
<keyword evidence="12" id="KW-1185">Reference proteome</keyword>
<protein>
    <recommendedName>
        <fullName evidence="5">3-deoxy-8-phosphooctulonate synthase</fullName>
        <ecNumber evidence="5">2.5.1.55</ecNumber>
    </recommendedName>
</protein>
<comment type="pathway">
    <text evidence="3">Carbohydrate biosynthesis; 3-deoxy-D-manno-octulosonate biosynthesis; 3-deoxy-D-manno-octulosonate from D-ribulose 5-phosphate: step 2/3.</text>
</comment>